<dbReference type="Proteomes" id="UP000252081">
    <property type="component" value="Unassembled WGS sequence"/>
</dbReference>
<dbReference type="AlphaFoldDB" id="A0A366L802"/>
<sequence length="77" mass="9136">MLLLLSKIYDEWPHKINIKQKTNNKENNSPKIDDMIAFSCNNFHVINLSCKENIDIVLKIWKETLYINTALFELLKK</sequence>
<gene>
    <name evidence="1" type="ORF">DRW42_05950</name>
</gene>
<evidence type="ECO:0000313" key="1">
    <source>
        <dbReference type="EMBL" id="RBQ09978.1"/>
    </source>
</evidence>
<accession>A0A366L802</accession>
<organism evidence="1 2">
    <name type="scientific">Pedobacter miscanthi</name>
    <dbReference type="NCBI Taxonomy" id="2259170"/>
    <lineage>
        <taxon>Bacteria</taxon>
        <taxon>Pseudomonadati</taxon>
        <taxon>Bacteroidota</taxon>
        <taxon>Sphingobacteriia</taxon>
        <taxon>Sphingobacteriales</taxon>
        <taxon>Sphingobacteriaceae</taxon>
        <taxon>Pedobacter</taxon>
    </lineage>
</organism>
<proteinExistence type="predicted"/>
<comment type="caution">
    <text evidence="1">The sequence shown here is derived from an EMBL/GenBank/DDBJ whole genome shotgun (WGS) entry which is preliminary data.</text>
</comment>
<keyword evidence="2" id="KW-1185">Reference proteome</keyword>
<reference evidence="1 2" key="1">
    <citation type="submission" date="2018-07" db="EMBL/GenBank/DDBJ databases">
        <title>A draft genome of a endophytic bacteria, a new species of Pedobacter.</title>
        <authorList>
            <person name="Zhang Z.D."/>
            <person name="Chen Z.J."/>
        </authorList>
    </citation>
    <scope>NUCLEOTIDE SEQUENCE [LARGE SCALE GENOMIC DNA]</scope>
    <source>
        <strain evidence="1 2">RS10</strain>
    </source>
</reference>
<dbReference type="EMBL" id="QNQU01000004">
    <property type="protein sequence ID" value="RBQ09978.1"/>
    <property type="molecule type" value="Genomic_DNA"/>
</dbReference>
<evidence type="ECO:0000313" key="2">
    <source>
        <dbReference type="Proteomes" id="UP000252081"/>
    </source>
</evidence>
<protein>
    <submittedName>
        <fullName evidence="1">Uncharacterized protein</fullName>
    </submittedName>
</protein>
<name>A0A366L802_9SPHI</name>